<dbReference type="InterPro" id="IPR045621">
    <property type="entry name" value="BPD_transp_1_N"/>
</dbReference>
<dbReference type="KEGG" id="ole:K0B96_00545"/>
<dbReference type="PANTHER" id="PTHR30465:SF43">
    <property type="entry name" value="OLIGOPEPTIDE ABC TRANSPORTER, PERMEASE PROTEIN"/>
    <property type="match status" value="1"/>
</dbReference>
<feature type="transmembrane region" description="Helical" evidence="7">
    <location>
        <begin position="909"/>
        <end position="933"/>
    </location>
</feature>
<evidence type="ECO:0000256" key="7">
    <source>
        <dbReference type="RuleBase" id="RU363032"/>
    </source>
</evidence>
<evidence type="ECO:0000256" key="1">
    <source>
        <dbReference type="ARBA" id="ARBA00004651"/>
    </source>
</evidence>
<feature type="transmembrane region" description="Helical" evidence="7">
    <location>
        <begin position="740"/>
        <end position="761"/>
    </location>
</feature>
<evidence type="ECO:0000256" key="4">
    <source>
        <dbReference type="ARBA" id="ARBA00022692"/>
    </source>
</evidence>
<dbReference type="SUPFAM" id="SSF161098">
    <property type="entry name" value="MetI-like"/>
    <property type="match status" value="1"/>
</dbReference>
<keyword evidence="5 7" id="KW-1133">Transmembrane helix</keyword>
<sequence>MPAPAFKRLRFSAKFLLGAFAAALVLSALILATGWFFRPDLAHRPPMPSALAAEVAQRARDPHPDTAHPPVIWREVDYAEGSRAAWWPKAESPILDDLVRAGQLPPLAERIGPEPLVLEGVDGLGHYGGTWNRLATNPGDLEGILPTRLSYVSLVRWSPQGYPIVPHLAKSWTSSPDKRVWTFTLRRGLRWSDGVPFTTDDILFWWNYEVLYFNSDAVTDASFMRHAGRLGRIEKIDDLTLRFSFDTPNTLFLEKLASAFDYFRPVHYLKKYHPAIGDQKLIAETMRTMNLPSPYSVYIRLQSKLNPEHPRLWPWIYCEYKTSAPQTLVRNPYYFAVDPAGNQLPYLDRVLIDIKNKSLISASAAAGDLALQERHIDFEDYTLLASEAASHGYRLLHWYSGTRTMLQLSPNLNRAIDPHDPATAWKHRLLNTVDFRRALSLAINRREIITAVYNGVGVPAQTSPGPDSLFRDDRQFHSYTAYDPARANALLDSIGLTHRDREGFRTFPDGTRMTWMLNVAESFPPDAPYLIADQWARVGVRAIVQITVRTLWQVQQAALEHDFTVWPGLEEFMPMLDPRSFVAINGATFFAPTWGRWYQRGGLHDTPASHAAGLSGPPPGHPARRAMELYDLAQSAPDAATMRGYFHQILEIAADNLWSIGIATPPPALAVVKDGFRNVPDNLVAGYFFMTPANAGLETFFWDHPHDSPAAIAQMQQSLITPSRLPMLASADAAESGPRLAHWLGAALSLALLAGFIWIAWHHAFVWRRVLTLIPTLAAISVIIFFIVQAPPGDFITSKSMELSLNGDPSAGAQLEDLRKTFRFDEPPLQQYADWMGFKWFVTFRPADAGLLQGNLGRSMASNLPVNEILGDRLALTFVISFLTILVTWFIALPIGIYSAVKPYTLGDYFLTLIGFVGMSVPPFLLALVLMYASGEYFGVNVSGLFSVRYAADPAWSWGKFVDLLQHVWVPVIVLGVGSTAVMIRVMRANLLDELKKPYVVAARAKGVRPLKLLLKYPVRIALNPFVSGIASLFPQLVSGGAIVALVLSLPTIGPMLMMALLNEDTYFAASMLMLLSVLGAFGTLVSDLLLLWLDPRIRFTGGRK</sequence>
<evidence type="ECO:0000313" key="10">
    <source>
        <dbReference type="Proteomes" id="UP000825051"/>
    </source>
</evidence>
<proteinExistence type="inferred from homology"/>
<name>A0A8F9XLE6_9BACT</name>
<gene>
    <name evidence="9" type="ORF">K0B96_00545</name>
</gene>
<dbReference type="Pfam" id="PF19300">
    <property type="entry name" value="BPD_transp_1_N"/>
    <property type="match status" value="1"/>
</dbReference>
<dbReference type="GO" id="GO:0055085">
    <property type="term" value="P:transmembrane transport"/>
    <property type="evidence" value="ECO:0007669"/>
    <property type="project" value="InterPro"/>
</dbReference>
<feature type="transmembrane region" description="Helical" evidence="7">
    <location>
        <begin position="1068"/>
        <end position="1094"/>
    </location>
</feature>
<dbReference type="Gene3D" id="3.40.190.10">
    <property type="entry name" value="Periplasmic binding protein-like II"/>
    <property type="match status" value="1"/>
</dbReference>
<protein>
    <submittedName>
        <fullName evidence="9">ABC transporter permease subunit</fullName>
    </submittedName>
</protein>
<dbReference type="InterPro" id="IPR035906">
    <property type="entry name" value="MetI-like_sf"/>
</dbReference>
<accession>A0A8F9XLE6</accession>
<dbReference type="EMBL" id="CP080507">
    <property type="protein sequence ID" value="QYM79136.1"/>
    <property type="molecule type" value="Genomic_DNA"/>
</dbReference>
<dbReference type="InterPro" id="IPR000515">
    <property type="entry name" value="MetI-like"/>
</dbReference>
<comment type="similarity">
    <text evidence="7">Belongs to the binding-protein-dependent transport system permease family.</text>
</comment>
<dbReference type="PROSITE" id="PS50928">
    <property type="entry name" value="ABC_TM1"/>
    <property type="match status" value="1"/>
</dbReference>
<feature type="transmembrane region" description="Helical" evidence="7">
    <location>
        <begin position="770"/>
        <end position="790"/>
    </location>
</feature>
<dbReference type="SUPFAM" id="SSF53850">
    <property type="entry name" value="Periplasmic binding protein-like II"/>
    <property type="match status" value="1"/>
</dbReference>
<dbReference type="GO" id="GO:0005886">
    <property type="term" value="C:plasma membrane"/>
    <property type="evidence" value="ECO:0007669"/>
    <property type="project" value="UniProtKB-SubCell"/>
</dbReference>
<dbReference type="InterPro" id="IPR000914">
    <property type="entry name" value="SBP_5_dom"/>
</dbReference>
<dbReference type="PANTHER" id="PTHR30465">
    <property type="entry name" value="INNER MEMBRANE ABC TRANSPORTER"/>
    <property type="match status" value="1"/>
</dbReference>
<dbReference type="CDD" id="cd06261">
    <property type="entry name" value="TM_PBP2"/>
    <property type="match status" value="1"/>
</dbReference>
<dbReference type="Pfam" id="PF00496">
    <property type="entry name" value="SBP_bac_5"/>
    <property type="match status" value="1"/>
</dbReference>
<dbReference type="Proteomes" id="UP000825051">
    <property type="component" value="Chromosome"/>
</dbReference>
<evidence type="ECO:0000313" key="9">
    <source>
        <dbReference type="EMBL" id="QYM79136.1"/>
    </source>
</evidence>
<keyword evidence="2 7" id="KW-0813">Transport</keyword>
<evidence type="ECO:0000256" key="2">
    <source>
        <dbReference type="ARBA" id="ARBA00022448"/>
    </source>
</evidence>
<feature type="domain" description="ABC transmembrane type-1" evidence="8">
    <location>
        <begin position="874"/>
        <end position="1091"/>
    </location>
</feature>
<dbReference type="Gene3D" id="3.10.105.10">
    <property type="entry name" value="Dipeptide-binding Protein, Domain 3"/>
    <property type="match status" value="1"/>
</dbReference>
<organism evidence="9 10">
    <name type="scientific">Horticoccus luteus</name>
    <dbReference type="NCBI Taxonomy" id="2862869"/>
    <lineage>
        <taxon>Bacteria</taxon>
        <taxon>Pseudomonadati</taxon>
        <taxon>Verrucomicrobiota</taxon>
        <taxon>Opitutia</taxon>
        <taxon>Opitutales</taxon>
        <taxon>Opitutaceae</taxon>
        <taxon>Horticoccus</taxon>
    </lineage>
</organism>
<evidence type="ECO:0000259" key="8">
    <source>
        <dbReference type="PROSITE" id="PS50928"/>
    </source>
</evidence>
<keyword evidence="6 7" id="KW-0472">Membrane</keyword>
<feature type="transmembrane region" description="Helical" evidence="7">
    <location>
        <begin position="874"/>
        <end position="897"/>
    </location>
</feature>
<evidence type="ECO:0000256" key="3">
    <source>
        <dbReference type="ARBA" id="ARBA00022475"/>
    </source>
</evidence>
<dbReference type="CDD" id="cd08500">
    <property type="entry name" value="PBP2_NikA_DppA_OppA_like_4"/>
    <property type="match status" value="1"/>
</dbReference>
<evidence type="ECO:0000256" key="5">
    <source>
        <dbReference type="ARBA" id="ARBA00022989"/>
    </source>
</evidence>
<reference evidence="9" key="1">
    <citation type="submission" date="2021-08" db="EMBL/GenBank/DDBJ databases">
        <title>Genome of a novel bacterium of the phylum Verrucomicrobia, Oleiharenicola sp. KSB-15.</title>
        <authorList>
            <person name="Chung J.-H."/>
            <person name="Ahn J.-H."/>
            <person name="Yoon Y."/>
            <person name="Kim D.-Y."/>
            <person name="An S.-H."/>
            <person name="Park I."/>
            <person name="Yeon J."/>
        </authorList>
    </citation>
    <scope>NUCLEOTIDE SEQUENCE</scope>
    <source>
        <strain evidence="9">KSB-15</strain>
    </source>
</reference>
<feature type="transmembrane region" description="Helical" evidence="7">
    <location>
        <begin position="968"/>
        <end position="987"/>
    </location>
</feature>
<dbReference type="Gene3D" id="1.10.3720.10">
    <property type="entry name" value="MetI-like"/>
    <property type="match status" value="1"/>
</dbReference>
<dbReference type="Pfam" id="PF00528">
    <property type="entry name" value="BPD_transp_1"/>
    <property type="match status" value="1"/>
</dbReference>
<evidence type="ECO:0000256" key="6">
    <source>
        <dbReference type="ARBA" id="ARBA00023136"/>
    </source>
</evidence>
<dbReference type="AlphaFoldDB" id="A0A8F9XLE6"/>
<keyword evidence="4 7" id="KW-0812">Transmembrane</keyword>
<comment type="subcellular location">
    <subcellularLocation>
        <location evidence="1 7">Cell membrane</location>
        <topology evidence="1 7">Multi-pass membrane protein</topology>
    </subcellularLocation>
</comment>
<keyword evidence="10" id="KW-1185">Reference proteome</keyword>
<keyword evidence="3" id="KW-1003">Cell membrane</keyword>